<evidence type="ECO:0000313" key="2">
    <source>
        <dbReference type="EMBL" id="MDT0270551.1"/>
    </source>
</evidence>
<proteinExistence type="predicted"/>
<evidence type="ECO:0000313" key="3">
    <source>
        <dbReference type="Proteomes" id="UP001183410"/>
    </source>
</evidence>
<dbReference type="Proteomes" id="UP001183410">
    <property type="component" value="Unassembled WGS sequence"/>
</dbReference>
<reference evidence="3" key="1">
    <citation type="submission" date="2023-07" db="EMBL/GenBank/DDBJ databases">
        <title>30 novel species of actinomycetes from the DSMZ collection.</title>
        <authorList>
            <person name="Nouioui I."/>
        </authorList>
    </citation>
    <scope>NUCLEOTIDE SEQUENCE [LARGE SCALE GENOMIC DNA]</scope>
    <source>
        <strain evidence="3">DSM 44915</strain>
    </source>
</reference>
<feature type="region of interest" description="Disordered" evidence="1">
    <location>
        <begin position="1"/>
        <end position="22"/>
    </location>
</feature>
<keyword evidence="3" id="KW-1185">Reference proteome</keyword>
<comment type="caution">
    <text evidence="2">The sequence shown here is derived from an EMBL/GenBank/DDBJ whole genome shotgun (WGS) entry which is preliminary data.</text>
</comment>
<name>A0ABU2JZX4_9ACTN</name>
<dbReference type="RefSeq" id="WP_311670616.1">
    <property type="nucleotide sequence ID" value="NZ_JAVREO010000029.1"/>
</dbReference>
<organism evidence="2 3">
    <name type="scientific">Streptomyces chisholmiae</name>
    <dbReference type="NCBI Taxonomy" id="3075540"/>
    <lineage>
        <taxon>Bacteria</taxon>
        <taxon>Bacillati</taxon>
        <taxon>Actinomycetota</taxon>
        <taxon>Actinomycetes</taxon>
        <taxon>Kitasatosporales</taxon>
        <taxon>Streptomycetaceae</taxon>
        <taxon>Streptomyces</taxon>
    </lineage>
</organism>
<gene>
    <name evidence="2" type="ORF">RM844_30190</name>
</gene>
<protein>
    <submittedName>
        <fullName evidence="2">Uncharacterized protein</fullName>
    </submittedName>
</protein>
<sequence>MFGRLRRSARDPYSDPVGRESREKGWCVDCRTSVDDEFFMVHDSVWAKARMKDLGGFLCIGCLEKRLSRRLRPADFTDCPMNKPDFTYLDGRPVPKSRRLRSRLGF</sequence>
<dbReference type="EMBL" id="JAVREO010000029">
    <property type="protein sequence ID" value="MDT0270551.1"/>
    <property type="molecule type" value="Genomic_DNA"/>
</dbReference>
<feature type="compositionally biased region" description="Basic and acidic residues" evidence="1">
    <location>
        <begin position="8"/>
        <end position="22"/>
    </location>
</feature>
<evidence type="ECO:0000256" key="1">
    <source>
        <dbReference type="SAM" id="MobiDB-lite"/>
    </source>
</evidence>
<accession>A0ABU2JZX4</accession>